<name>A0A165EKR7_9APHY</name>
<keyword evidence="3" id="KW-0507">mRNA processing</keyword>
<dbReference type="Pfam" id="PF12457">
    <property type="entry name" value="TIP_N"/>
    <property type="match status" value="1"/>
</dbReference>
<feature type="compositionally biased region" description="Low complexity" evidence="8">
    <location>
        <begin position="194"/>
        <end position="205"/>
    </location>
</feature>
<feature type="compositionally biased region" description="Basic and acidic residues" evidence="8">
    <location>
        <begin position="34"/>
        <end position="47"/>
    </location>
</feature>
<evidence type="ECO:0000256" key="5">
    <source>
        <dbReference type="ARBA" id="ARBA00023187"/>
    </source>
</evidence>
<evidence type="ECO:0000256" key="2">
    <source>
        <dbReference type="ARBA" id="ARBA00010900"/>
    </source>
</evidence>
<feature type="region of interest" description="Disordered" evidence="8">
    <location>
        <begin position="1"/>
        <end position="247"/>
    </location>
</feature>
<dbReference type="InterPro" id="IPR022159">
    <property type="entry name" value="STIP/TFIP11_N"/>
</dbReference>
<dbReference type="OrthoDB" id="4822at2759"/>
<feature type="compositionally biased region" description="Polar residues" evidence="8">
    <location>
        <begin position="226"/>
        <end position="238"/>
    </location>
</feature>
<dbReference type="PROSITE" id="PS50174">
    <property type="entry name" value="G_PATCH"/>
    <property type="match status" value="1"/>
</dbReference>
<evidence type="ECO:0000256" key="7">
    <source>
        <dbReference type="SAM" id="Coils"/>
    </source>
</evidence>
<evidence type="ECO:0000313" key="11">
    <source>
        <dbReference type="Proteomes" id="UP000076871"/>
    </source>
</evidence>
<keyword evidence="11" id="KW-1185">Reference proteome</keyword>
<dbReference type="FunCoup" id="A0A165EKR7">
    <property type="interactions" value="721"/>
</dbReference>
<dbReference type="GeneID" id="63825796"/>
<comment type="subcellular location">
    <subcellularLocation>
        <location evidence="1">Nucleus</location>
    </subcellularLocation>
</comment>
<dbReference type="STRING" id="1314785.A0A165EKR7"/>
<feature type="compositionally biased region" description="Basic and acidic residues" evidence="8">
    <location>
        <begin position="81"/>
        <end position="90"/>
    </location>
</feature>
<dbReference type="EMBL" id="KV427620">
    <property type="protein sequence ID" value="KZT07264.1"/>
    <property type="molecule type" value="Genomic_DNA"/>
</dbReference>
<evidence type="ECO:0000256" key="6">
    <source>
        <dbReference type="ARBA" id="ARBA00023242"/>
    </source>
</evidence>
<keyword evidence="4" id="KW-0747">Spliceosome</keyword>
<evidence type="ECO:0000256" key="8">
    <source>
        <dbReference type="SAM" id="MobiDB-lite"/>
    </source>
</evidence>
<sequence length="952" mass="107432">MARRKRQLLEDDSDSSSVSDADDFNETTFDDSNPDAREERELFENPYKRQRRRRDGKEDAIYGVFASDDEGEESLGRRKGGKPERRRDWAKAPAFVSGEKVDMDKTTNVDAKMKDEGEEDEHGDEVENELGGAEEDMEEEEEEEEPLKPPSPRVREEEEEEEEQIPRFGGLGLGASASQAGGTFAGFSKGGIGSSSRPSATFASPSPSPAPMSTEDLPTAFRAARTQRSFLRNPSSRASAPKPVPLKASDLQHFNKLEGSFGARMLAKMGWQAGTGLGTAGGGIVTPVESKLRPKSMGLAFKGFKEKTEQAKAEARRRGEAVSDEEEEARVAARKGRKAGKTREEREEAWKKPKKVKTRIEHKTYEEIVAEAGQEVPQAGIGQIIDATGATPREVSSLADVSIASWTPTADTTRLPEVRHNLRLITEACKGDLEGLAREARALEERKKWIREEDARLRRRVEEEAELIARLQQVHLVVDDINTQAREMSSSYEALLESFSPNFEKLLGQYPKEFDIYRLDEVIVAAIAPVMRRMISQWHPLKEPDVFTPSLRLWRRALKMVVSNETPRDQIQVYGSSTMITSAPVVEKPMTPYESLLWNAWLPKVRSSINNDWSPDDPLPAVRLYEAWSAFLPPFIRDNFFDQLVLPKVSKAVGDWNPRHSKVPLQRLVFPWLPHIGLRLEEVLGDARRKVKSLLRSWAVAEGMPEDLTVWRDVFDVGDWDAMLLKYVVPKLGSRLREDFRVNPRNQDMAPLQDVMMWESLLSPSILSRILETEFFPKWLDVLHIWLIQPSPSFEEVAQWYSFWKGTFSENVQSMPNVAQGFTRGLQLMNKAIELGPEAPTRLPRPDHHALTTAPATAGTKQKLQKVRPARTQEITFRSIVEEYASSHNLLFMPAGRVDEKSRMALFRVSQTVDGKGGLLVYILDDAVWAPDGDEYRAISLETMVSRAIKQK</sequence>
<feature type="coiled-coil region" evidence="7">
    <location>
        <begin position="426"/>
        <end position="453"/>
    </location>
</feature>
<keyword evidence="5" id="KW-0508">mRNA splicing</keyword>
<feature type="domain" description="G-patch" evidence="9">
    <location>
        <begin position="258"/>
        <end position="304"/>
    </location>
</feature>
<feature type="compositionally biased region" description="Basic and acidic residues" evidence="8">
    <location>
        <begin position="341"/>
        <end position="350"/>
    </location>
</feature>
<gene>
    <name evidence="10" type="ORF">LAESUDRAFT_725172</name>
</gene>
<organism evidence="10 11">
    <name type="scientific">Laetiporus sulphureus 93-53</name>
    <dbReference type="NCBI Taxonomy" id="1314785"/>
    <lineage>
        <taxon>Eukaryota</taxon>
        <taxon>Fungi</taxon>
        <taxon>Dikarya</taxon>
        <taxon>Basidiomycota</taxon>
        <taxon>Agaricomycotina</taxon>
        <taxon>Agaricomycetes</taxon>
        <taxon>Polyporales</taxon>
        <taxon>Laetiporus</taxon>
    </lineage>
</organism>
<dbReference type="InParanoid" id="A0A165EKR7"/>
<feature type="compositionally biased region" description="Acidic residues" evidence="8">
    <location>
        <begin position="116"/>
        <end position="145"/>
    </location>
</feature>
<keyword evidence="6" id="KW-0539">Nucleus</keyword>
<feature type="compositionally biased region" description="Basic and acidic residues" evidence="8">
    <location>
        <begin position="99"/>
        <end position="115"/>
    </location>
</feature>
<dbReference type="Pfam" id="PF01585">
    <property type="entry name" value="G-patch"/>
    <property type="match status" value="1"/>
</dbReference>
<keyword evidence="7" id="KW-0175">Coiled coil</keyword>
<dbReference type="InterPro" id="IPR000467">
    <property type="entry name" value="G_patch_dom"/>
</dbReference>
<reference evidence="10 11" key="1">
    <citation type="journal article" date="2016" name="Mol. Biol. Evol.">
        <title>Comparative Genomics of Early-Diverging Mushroom-Forming Fungi Provides Insights into the Origins of Lignocellulose Decay Capabilities.</title>
        <authorList>
            <person name="Nagy L.G."/>
            <person name="Riley R."/>
            <person name="Tritt A."/>
            <person name="Adam C."/>
            <person name="Daum C."/>
            <person name="Floudas D."/>
            <person name="Sun H."/>
            <person name="Yadav J.S."/>
            <person name="Pangilinan J."/>
            <person name="Larsson K.H."/>
            <person name="Matsuura K."/>
            <person name="Barry K."/>
            <person name="Labutti K."/>
            <person name="Kuo R."/>
            <person name="Ohm R.A."/>
            <person name="Bhattacharya S.S."/>
            <person name="Shirouzu T."/>
            <person name="Yoshinaga Y."/>
            <person name="Martin F.M."/>
            <person name="Grigoriev I.V."/>
            <person name="Hibbett D.S."/>
        </authorList>
    </citation>
    <scope>NUCLEOTIDE SEQUENCE [LARGE SCALE GENOMIC DNA]</scope>
    <source>
        <strain evidence="10 11">93-53</strain>
    </source>
</reference>
<dbReference type="GO" id="GO:0003676">
    <property type="term" value="F:nucleic acid binding"/>
    <property type="evidence" value="ECO:0007669"/>
    <property type="project" value="InterPro"/>
</dbReference>
<evidence type="ECO:0000256" key="4">
    <source>
        <dbReference type="ARBA" id="ARBA00022728"/>
    </source>
</evidence>
<dbReference type="GO" id="GO:0000390">
    <property type="term" value="P:spliceosomal complex disassembly"/>
    <property type="evidence" value="ECO:0007669"/>
    <property type="project" value="InterPro"/>
</dbReference>
<dbReference type="RefSeq" id="XP_040765004.1">
    <property type="nucleotide sequence ID" value="XM_040908767.1"/>
</dbReference>
<feature type="region of interest" description="Disordered" evidence="8">
    <location>
        <begin position="315"/>
        <end position="350"/>
    </location>
</feature>
<dbReference type="PANTHER" id="PTHR23329">
    <property type="entry name" value="TUFTELIN-INTERACTING PROTEIN 11-RELATED"/>
    <property type="match status" value="1"/>
</dbReference>
<protein>
    <submittedName>
        <fullName evidence="10">TFP11-domain-containing protein</fullName>
    </submittedName>
</protein>
<proteinExistence type="inferred from homology"/>
<dbReference type="Proteomes" id="UP000076871">
    <property type="component" value="Unassembled WGS sequence"/>
</dbReference>
<comment type="similarity">
    <text evidence="2">Belongs to the TFP11/STIP family.</text>
</comment>
<dbReference type="GO" id="GO:0071008">
    <property type="term" value="C:U2-type post-mRNA release spliceosomal complex"/>
    <property type="evidence" value="ECO:0007669"/>
    <property type="project" value="TreeGrafter"/>
</dbReference>
<dbReference type="PANTHER" id="PTHR23329:SF1">
    <property type="entry name" value="TUFTELIN-INTERACTING PROTEIN 11"/>
    <property type="match status" value="1"/>
</dbReference>
<accession>A0A165EKR7</accession>
<evidence type="ECO:0000259" key="9">
    <source>
        <dbReference type="PROSITE" id="PS50174"/>
    </source>
</evidence>
<dbReference type="Pfam" id="PF07842">
    <property type="entry name" value="GCFC"/>
    <property type="match status" value="1"/>
</dbReference>
<evidence type="ECO:0000256" key="1">
    <source>
        <dbReference type="ARBA" id="ARBA00004123"/>
    </source>
</evidence>
<evidence type="ECO:0000256" key="3">
    <source>
        <dbReference type="ARBA" id="ARBA00022664"/>
    </source>
</evidence>
<dbReference type="InterPro" id="IPR022783">
    <property type="entry name" value="GCFC_dom"/>
</dbReference>
<dbReference type="InterPro" id="IPR045211">
    <property type="entry name" value="TFP11/STIP/Ntr1"/>
</dbReference>
<feature type="compositionally biased region" description="Acidic residues" evidence="8">
    <location>
        <begin position="10"/>
        <end position="33"/>
    </location>
</feature>
<dbReference type="SMART" id="SM00443">
    <property type="entry name" value="G_patch"/>
    <property type="match status" value="1"/>
</dbReference>
<dbReference type="AlphaFoldDB" id="A0A165EKR7"/>
<evidence type="ECO:0000313" key="10">
    <source>
        <dbReference type="EMBL" id="KZT07264.1"/>
    </source>
</evidence>